<proteinExistence type="predicted"/>
<accession>A0A0K2U2S9</accession>
<organism evidence="1">
    <name type="scientific">Lepeophtheirus salmonis</name>
    <name type="common">Salmon louse</name>
    <name type="synonym">Caligus salmonis</name>
    <dbReference type="NCBI Taxonomy" id="72036"/>
    <lineage>
        <taxon>Eukaryota</taxon>
        <taxon>Metazoa</taxon>
        <taxon>Ecdysozoa</taxon>
        <taxon>Arthropoda</taxon>
        <taxon>Crustacea</taxon>
        <taxon>Multicrustacea</taxon>
        <taxon>Hexanauplia</taxon>
        <taxon>Copepoda</taxon>
        <taxon>Siphonostomatoida</taxon>
        <taxon>Caligidae</taxon>
        <taxon>Lepeophtheirus</taxon>
    </lineage>
</organism>
<dbReference type="AlphaFoldDB" id="A0A0K2U2S9"/>
<protein>
    <submittedName>
        <fullName evidence="1">Uncharacterized protein</fullName>
    </submittedName>
</protein>
<reference evidence="1" key="1">
    <citation type="submission" date="2014-05" db="EMBL/GenBank/DDBJ databases">
        <authorList>
            <person name="Chronopoulou M."/>
        </authorList>
    </citation>
    <scope>NUCLEOTIDE SEQUENCE</scope>
    <source>
        <tissue evidence="1">Whole organism</tissue>
    </source>
</reference>
<dbReference type="EMBL" id="HACA01015147">
    <property type="protein sequence ID" value="CDW32508.1"/>
    <property type="molecule type" value="Transcribed_RNA"/>
</dbReference>
<name>A0A0K2U2S9_LEPSM</name>
<feature type="non-terminal residue" evidence="1">
    <location>
        <position position="1"/>
    </location>
</feature>
<evidence type="ECO:0000313" key="1">
    <source>
        <dbReference type="EMBL" id="CDW32508.1"/>
    </source>
</evidence>
<sequence>LRHLCSCNFDIKDTPHSGRPSVENVDEIINIVESICQLGTVLIAKDINLNFYCT</sequence>